<dbReference type="AlphaFoldDB" id="A0A154BQ95"/>
<keyword evidence="5" id="KW-1185">Reference proteome</keyword>
<reference evidence="4 5" key="1">
    <citation type="submission" date="2016-02" db="EMBL/GenBank/DDBJ databases">
        <title>Anaerosporomusa subterraneum gen. nov., sp. nov., a spore-forming obligate anaerobe isolated from saprolite.</title>
        <authorList>
            <person name="Choi J.K."/>
            <person name="Shah M."/>
            <person name="Yee N."/>
        </authorList>
    </citation>
    <scope>NUCLEOTIDE SEQUENCE [LARGE SCALE GENOMIC DNA]</scope>
    <source>
        <strain evidence="4 5">RU4</strain>
    </source>
</reference>
<evidence type="ECO:0000259" key="3">
    <source>
        <dbReference type="PROSITE" id="PS50011"/>
    </source>
</evidence>
<dbReference type="EMBL" id="LSGP01000017">
    <property type="protein sequence ID" value="KYZ76164.1"/>
    <property type="molecule type" value="Genomic_DNA"/>
</dbReference>
<accession>A0A154BQ95</accession>
<comment type="similarity">
    <text evidence="1">Belongs to the protein kinase superfamily. ADCK protein kinase family.</text>
</comment>
<keyword evidence="2" id="KW-0472">Membrane</keyword>
<comment type="caution">
    <text evidence="4">The sequence shown here is derived from an EMBL/GenBank/DDBJ whole genome shotgun (WGS) entry which is preliminary data.</text>
</comment>
<organism evidence="4 5">
    <name type="scientific">Anaerosporomusa subterranea</name>
    <dbReference type="NCBI Taxonomy" id="1794912"/>
    <lineage>
        <taxon>Bacteria</taxon>
        <taxon>Bacillati</taxon>
        <taxon>Bacillota</taxon>
        <taxon>Negativicutes</taxon>
        <taxon>Acetonemataceae</taxon>
        <taxon>Anaerosporomusa</taxon>
    </lineage>
</organism>
<dbReference type="Pfam" id="PF03109">
    <property type="entry name" value="ABC1"/>
    <property type="match status" value="1"/>
</dbReference>
<dbReference type="RefSeq" id="WP_066241127.1">
    <property type="nucleotide sequence ID" value="NZ_LSGP01000017.1"/>
</dbReference>
<dbReference type="InterPro" id="IPR050154">
    <property type="entry name" value="UbiB_kinase"/>
</dbReference>
<evidence type="ECO:0000313" key="4">
    <source>
        <dbReference type="EMBL" id="KYZ76164.1"/>
    </source>
</evidence>
<dbReference type="STRING" id="1794912.AXX12_06895"/>
<feature type="transmembrane region" description="Helical" evidence="2">
    <location>
        <begin position="499"/>
        <end position="521"/>
    </location>
</feature>
<gene>
    <name evidence="4" type="ORF">AXX12_06895</name>
</gene>
<name>A0A154BQ95_ANASB</name>
<dbReference type="InterPro" id="IPR011009">
    <property type="entry name" value="Kinase-like_dom_sf"/>
</dbReference>
<evidence type="ECO:0000313" key="5">
    <source>
        <dbReference type="Proteomes" id="UP000076268"/>
    </source>
</evidence>
<dbReference type="Proteomes" id="UP000076268">
    <property type="component" value="Unassembled WGS sequence"/>
</dbReference>
<feature type="transmembrane region" description="Helical" evidence="2">
    <location>
        <begin position="527"/>
        <end position="553"/>
    </location>
</feature>
<dbReference type="GO" id="GO:0005524">
    <property type="term" value="F:ATP binding"/>
    <property type="evidence" value="ECO:0007669"/>
    <property type="project" value="InterPro"/>
</dbReference>
<sequence>MFAKRVRHINRYREIAAALLSQGFDYIVEEMGLPQKVPYYQRVRPVFTENNTGGVGERIRLVFQQLGPTYVKLGQIASTRPDLLPPEIIGELEKLQDKVPGFPFEEVRSVLRAELGGTLEEIFQYFEPEPLAAASIGQVHQAVLKTGETVAVKIQRPNIATDIETDLEILYELASLAERRFNWAETYQLVDMIDEFAKALRNELDYTSEARNAEKISKQFINNPMIYVPKVYWDYSTPKVLTAEYIEGIKISQSEQLEQQGYNLSLLAERFAKAIFQQIFMEGFFHGDPHPGNVVVLPGEIIAFLDFGMVGRLSPEMKYNLASLIIGLMRQDSDDLTKTILRMGIAPEHVNRLQLRDDIDRLREKYYGVPLSQISLGEAVNTVFAVALKHKIRMPADLILVGKALLTMEGVVEKLDPHLSILDVAEPFGKKLLLERLHPKTLTNTLRQNISDFSELFISLPQHFKELSSIVKRGRLRLEIAIPEMEHILETQDRISNRLSFSIILLAFSIIMASIIVSLSIAGQSSLLWRIPVVEIGFGIAMVMFLWLFYAIIRSGKL</sequence>
<dbReference type="PROSITE" id="PS50011">
    <property type="entry name" value="PROTEIN_KINASE_DOM"/>
    <property type="match status" value="1"/>
</dbReference>
<keyword evidence="2" id="KW-1133">Transmembrane helix</keyword>
<dbReference type="PANTHER" id="PTHR10566">
    <property type="entry name" value="CHAPERONE-ACTIVITY OF BC1 COMPLEX CABC1 -RELATED"/>
    <property type="match status" value="1"/>
</dbReference>
<dbReference type="GO" id="GO:0004672">
    <property type="term" value="F:protein kinase activity"/>
    <property type="evidence" value="ECO:0007669"/>
    <property type="project" value="InterPro"/>
</dbReference>
<dbReference type="InterPro" id="IPR004147">
    <property type="entry name" value="ABC1_dom"/>
</dbReference>
<protein>
    <submittedName>
        <fullName evidence="4">ABC transporter</fullName>
    </submittedName>
</protein>
<evidence type="ECO:0000256" key="2">
    <source>
        <dbReference type="SAM" id="Phobius"/>
    </source>
</evidence>
<dbReference type="SUPFAM" id="SSF56112">
    <property type="entry name" value="Protein kinase-like (PK-like)"/>
    <property type="match status" value="1"/>
</dbReference>
<feature type="domain" description="Protein kinase" evidence="3">
    <location>
        <begin position="125"/>
        <end position="458"/>
    </location>
</feature>
<dbReference type="InterPro" id="IPR000719">
    <property type="entry name" value="Prot_kinase_dom"/>
</dbReference>
<dbReference type="PANTHER" id="PTHR10566:SF113">
    <property type="entry name" value="PROTEIN ACTIVITY OF BC1 COMPLEX KINASE 7, CHLOROPLASTIC"/>
    <property type="match status" value="1"/>
</dbReference>
<proteinExistence type="inferred from homology"/>
<keyword evidence="2" id="KW-0812">Transmembrane</keyword>
<evidence type="ECO:0000256" key="1">
    <source>
        <dbReference type="ARBA" id="ARBA00009670"/>
    </source>
</evidence>
<dbReference type="OrthoDB" id="9795390at2"/>
<dbReference type="CDD" id="cd05121">
    <property type="entry name" value="ABC1_ADCK3-like"/>
    <property type="match status" value="1"/>
</dbReference>